<evidence type="ECO:0000313" key="9">
    <source>
        <dbReference type="EMBL" id="GEN44267.1"/>
    </source>
</evidence>
<protein>
    <recommendedName>
        <fullName evidence="8">ATP synthase subunit delta</fullName>
    </recommendedName>
    <alternativeName>
        <fullName evidence="8">ATP synthase F(1) sector subunit delta</fullName>
    </alternativeName>
    <alternativeName>
        <fullName evidence="8">F-type ATPase subunit delta</fullName>
        <shortName evidence="8">F-ATPase subunit delta</shortName>
    </alternativeName>
</protein>
<keyword evidence="2 8" id="KW-0813">Transport</keyword>
<comment type="function">
    <text evidence="8">This protein is part of the stalk that links CF(0) to CF(1). It either transmits conformational changes from CF(0) to CF(1) or is implicated in proton conduction.</text>
</comment>
<dbReference type="PROSITE" id="PS00389">
    <property type="entry name" value="ATPASE_DELTA"/>
    <property type="match status" value="1"/>
</dbReference>
<comment type="function">
    <text evidence="8">F(1)F(0) ATP synthase produces ATP from ADP in the presence of a proton or sodium gradient. F-type ATPases consist of two structural domains, F(1) containing the extramembraneous catalytic core and F(0) containing the membrane proton channel, linked together by a central stalk and a peripheral stalk. During catalysis, ATP synthesis in the catalytic domain of F(1) is coupled via a rotary mechanism of the central stalk subunits to proton translocation.</text>
</comment>
<dbReference type="InterPro" id="IPR020781">
    <property type="entry name" value="ATPase_OSCP/d_CS"/>
</dbReference>
<dbReference type="EMBL" id="BJYA01000001">
    <property type="protein sequence ID" value="GEN44267.1"/>
    <property type="molecule type" value="Genomic_DNA"/>
</dbReference>
<sequence>MSNSTVANRYANALFEIGTEKSNLPQLEEELNTVIEVFTKDEELKAFFENPRVSKDQKKNFIREVFKSFSQETVNLLLVLTDKSRMNSLKQIVKSFVDMKNEARGIAEADVYSVRALTEDEQQQIQNVFAKKLNKNTLRINNIIDQTILGGLKVRVGNHIFDGTVATKLKRIEQSVVSANK</sequence>
<dbReference type="InterPro" id="IPR000711">
    <property type="entry name" value="ATPase_OSCP/dsu"/>
</dbReference>
<dbReference type="RefSeq" id="WP_146813220.1">
    <property type="nucleotide sequence ID" value="NZ_BJYA01000001.1"/>
</dbReference>
<accession>A0A511VZJ8</accession>
<evidence type="ECO:0000256" key="6">
    <source>
        <dbReference type="ARBA" id="ARBA00023196"/>
    </source>
</evidence>
<comment type="subcellular location">
    <subcellularLocation>
        <location evidence="8">Cell membrane</location>
        <topology evidence="8">Peripheral membrane protein</topology>
    </subcellularLocation>
    <subcellularLocation>
        <location evidence="1">Membrane</location>
    </subcellularLocation>
</comment>
<keyword evidence="3 8" id="KW-0375">Hydrogen ion transport</keyword>
<dbReference type="Pfam" id="PF00213">
    <property type="entry name" value="OSCP"/>
    <property type="match status" value="1"/>
</dbReference>
<name>A0A511VZJ8_9BACI</name>
<keyword evidence="5 8" id="KW-0472">Membrane</keyword>
<keyword evidence="7 8" id="KW-0066">ATP synthesis</keyword>
<evidence type="ECO:0000313" key="10">
    <source>
        <dbReference type="Proteomes" id="UP000321440"/>
    </source>
</evidence>
<keyword evidence="6 8" id="KW-0139">CF(1)</keyword>
<dbReference type="SUPFAM" id="SSF47928">
    <property type="entry name" value="N-terminal domain of the delta subunit of the F1F0-ATP synthase"/>
    <property type="match status" value="1"/>
</dbReference>
<dbReference type="GO" id="GO:0005886">
    <property type="term" value="C:plasma membrane"/>
    <property type="evidence" value="ECO:0007669"/>
    <property type="project" value="UniProtKB-SubCell"/>
</dbReference>
<dbReference type="OrthoDB" id="9802471at2"/>
<comment type="caution">
    <text evidence="9">The sequence shown here is derived from an EMBL/GenBank/DDBJ whole genome shotgun (WGS) entry which is preliminary data.</text>
</comment>
<dbReference type="NCBIfam" id="TIGR01145">
    <property type="entry name" value="ATP_synt_delta"/>
    <property type="match status" value="1"/>
</dbReference>
<gene>
    <name evidence="8 9" type="primary">atpH</name>
    <name evidence="9" type="ORF">AHA02nite_00430</name>
</gene>
<dbReference type="InterPro" id="IPR026015">
    <property type="entry name" value="ATP_synth_OSCP/delta_N_sf"/>
</dbReference>
<keyword evidence="8" id="KW-1003">Cell membrane</keyword>
<organism evidence="9 10">
    <name type="scientific">Alkalibacillus haloalkaliphilus</name>
    <dbReference type="NCBI Taxonomy" id="94136"/>
    <lineage>
        <taxon>Bacteria</taxon>
        <taxon>Bacillati</taxon>
        <taxon>Bacillota</taxon>
        <taxon>Bacilli</taxon>
        <taxon>Bacillales</taxon>
        <taxon>Bacillaceae</taxon>
        <taxon>Alkalibacillus</taxon>
    </lineage>
</organism>
<dbReference type="Proteomes" id="UP000321440">
    <property type="component" value="Unassembled WGS sequence"/>
</dbReference>
<dbReference type="GO" id="GO:0045259">
    <property type="term" value="C:proton-transporting ATP synthase complex"/>
    <property type="evidence" value="ECO:0007669"/>
    <property type="project" value="UniProtKB-KW"/>
</dbReference>
<evidence type="ECO:0000256" key="7">
    <source>
        <dbReference type="ARBA" id="ARBA00023310"/>
    </source>
</evidence>
<comment type="similarity">
    <text evidence="8">Belongs to the ATPase delta chain family.</text>
</comment>
<keyword evidence="10" id="KW-1185">Reference proteome</keyword>
<evidence type="ECO:0000256" key="4">
    <source>
        <dbReference type="ARBA" id="ARBA00023065"/>
    </source>
</evidence>
<evidence type="ECO:0000256" key="2">
    <source>
        <dbReference type="ARBA" id="ARBA00022448"/>
    </source>
</evidence>
<dbReference type="NCBIfam" id="NF004403">
    <property type="entry name" value="PRK05758.2-4"/>
    <property type="match status" value="1"/>
</dbReference>
<proteinExistence type="inferred from homology"/>
<dbReference type="Gene3D" id="1.10.520.20">
    <property type="entry name" value="N-terminal domain of the delta subunit of the F1F0-ATP synthase"/>
    <property type="match status" value="1"/>
</dbReference>
<keyword evidence="4 8" id="KW-0406">Ion transport</keyword>
<dbReference type="PRINTS" id="PR00125">
    <property type="entry name" value="ATPASEDELTA"/>
</dbReference>
<reference evidence="9 10" key="1">
    <citation type="submission" date="2019-07" db="EMBL/GenBank/DDBJ databases">
        <title>Whole genome shotgun sequence of Alkalibacillus haloalkaliphilus NBRC 103110.</title>
        <authorList>
            <person name="Hosoyama A."/>
            <person name="Uohara A."/>
            <person name="Ohji S."/>
            <person name="Ichikawa N."/>
        </authorList>
    </citation>
    <scope>NUCLEOTIDE SEQUENCE [LARGE SCALE GENOMIC DNA]</scope>
    <source>
        <strain evidence="9 10">NBRC 103110</strain>
    </source>
</reference>
<dbReference type="GO" id="GO:0046933">
    <property type="term" value="F:proton-transporting ATP synthase activity, rotational mechanism"/>
    <property type="evidence" value="ECO:0007669"/>
    <property type="project" value="UniProtKB-UniRule"/>
</dbReference>
<evidence type="ECO:0000256" key="1">
    <source>
        <dbReference type="ARBA" id="ARBA00004370"/>
    </source>
</evidence>
<evidence type="ECO:0000256" key="5">
    <source>
        <dbReference type="ARBA" id="ARBA00023136"/>
    </source>
</evidence>
<dbReference type="PANTHER" id="PTHR11910">
    <property type="entry name" value="ATP SYNTHASE DELTA CHAIN"/>
    <property type="match status" value="1"/>
</dbReference>
<evidence type="ECO:0000256" key="8">
    <source>
        <dbReference type="HAMAP-Rule" id="MF_01416"/>
    </source>
</evidence>
<dbReference type="AlphaFoldDB" id="A0A511VZJ8"/>
<dbReference type="HAMAP" id="MF_01416">
    <property type="entry name" value="ATP_synth_delta_bact"/>
    <property type="match status" value="1"/>
</dbReference>
<evidence type="ECO:0000256" key="3">
    <source>
        <dbReference type="ARBA" id="ARBA00022781"/>
    </source>
</evidence>